<dbReference type="EMBL" id="JAFIRA010000042">
    <property type="protein sequence ID" value="MCJ2543995.1"/>
    <property type="molecule type" value="Genomic_DNA"/>
</dbReference>
<dbReference type="PANTHER" id="PTHR23547">
    <property type="entry name" value="MAJOR FACILITATOR SUPERFAMILY DOMAIN, GENERAL SUBSTRATE TRANSPORTER"/>
    <property type="match status" value="1"/>
</dbReference>
<dbReference type="Pfam" id="PF07690">
    <property type="entry name" value="MFS_1"/>
    <property type="match status" value="1"/>
</dbReference>
<dbReference type="NCBIfam" id="NF033734">
    <property type="entry name" value="MFS_ArsJ"/>
    <property type="match status" value="1"/>
</dbReference>
<feature type="transmembrane region" description="Helical" evidence="1">
    <location>
        <begin position="157"/>
        <end position="174"/>
    </location>
</feature>
<feature type="transmembrane region" description="Helical" evidence="1">
    <location>
        <begin position="265"/>
        <end position="283"/>
    </location>
</feature>
<keyword evidence="3" id="KW-1185">Reference proteome</keyword>
<organism evidence="2 3">
    <name type="scientific">Thermostichus vulcanus str. 'Rupite'</name>
    <dbReference type="NCBI Taxonomy" id="2813851"/>
    <lineage>
        <taxon>Bacteria</taxon>
        <taxon>Bacillati</taxon>
        <taxon>Cyanobacteriota</taxon>
        <taxon>Cyanophyceae</taxon>
        <taxon>Thermostichales</taxon>
        <taxon>Thermostichaceae</taxon>
        <taxon>Thermostichus</taxon>
    </lineage>
</organism>
<dbReference type="SUPFAM" id="SSF103473">
    <property type="entry name" value="MFS general substrate transporter"/>
    <property type="match status" value="1"/>
</dbReference>
<sequence>MTPASTAQSAAIRNYALVTAAYWGFTITDGAIRMLVLLHFHKLGFTPIQIATLFLFYEIFGVITNFLGGWIGSLFGLRLTLYGGIALQIFGLVMLGVLNMQWPIWGQVTYVMVAQALAGIAKDLTKMSSKSAIRLVVPKEAESRLFRWVAMLTGSKNALKGVGFFVGAALLQGFGELYGEITGFRIANFVQAGALALIFCSGILLPADMGKIKAKIPFKQLFSKSKEINILSAARFFLFGSRDVWFVVALPVFLYDSLGWTFMQVGTYMATWVIGYGIVQFLAPQLLGSNRPGRAPKARTIQIWTFVLTGVPAIIATAFMAGLAPELVITGGLILFGIVFAFNSAVHSYLVLAYTEDNDVALNVGFYYMANSGGRLLGTVTSGLIFQFYGLEGCLWFSTILILLAGIFSLKLPDPNKGPVEWVVKPGD</sequence>
<dbReference type="InterPro" id="IPR036259">
    <property type="entry name" value="MFS_trans_sf"/>
</dbReference>
<reference evidence="2" key="1">
    <citation type="submission" date="2021-02" db="EMBL/GenBank/DDBJ databases">
        <title>The CRISPR/cas machinery reduction and long-range gene transfer in the hot spring cyanobacterium Synechococcus.</title>
        <authorList>
            <person name="Dvorak P."/>
            <person name="Jahodarova E."/>
            <person name="Hasler P."/>
            <person name="Poulickova A."/>
        </authorList>
    </citation>
    <scope>NUCLEOTIDE SEQUENCE</scope>
    <source>
        <strain evidence="2">Rupite</strain>
    </source>
</reference>
<feature type="transmembrane region" description="Helical" evidence="1">
    <location>
        <begin position="228"/>
        <end position="253"/>
    </location>
</feature>
<dbReference type="InterPro" id="IPR011701">
    <property type="entry name" value="MFS"/>
</dbReference>
<dbReference type="RefSeq" id="WP_244352111.1">
    <property type="nucleotide sequence ID" value="NZ_JAFIRA010000042.1"/>
</dbReference>
<evidence type="ECO:0000313" key="3">
    <source>
        <dbReference type="Proteomes" id="UP000830835"/>
    </source>
</evidence>
<feature type="transmembrane region" description="Helical" evidence="1">
    <location>
        <begin position="395"/>
        <end position="412"/>
    </location>
</feature>
<dbReference type="Gene3D" id="1.20.1250.20">
    <property type="entry name" value="MFS general substrate transporter like domains"/>
    <property type="match status" value="2"/>
</dbReference>
<gene>
    <name evidence="2" type="primary">arsJ</name>
    <name evidence="2" type="ORF">JX360_13965</name>
</gene>
<accession>A0ABT0CDY7</accession>
<name>A0ABT0CDY7_THEVL</name>
<feature type="transmembrane region" description="Helical" evidence="1">
    <location>
        <begin position="79"/>
        <end position="98"/>
    </location>
</feature>
<feature type="transmembrane region" description="Helical" evidence="1">
    <location>
        <begin position="329"/>
        <end position="354"/>
    </location>
</feature>
<comment type="caution">
    <text evidence="2">The sequence shown here is derived from an EMBL/GenBank/DDBJ whole genome shotgun (WGS) entry which is preliminary data.</text>
</comment>
<proteinExistence type="predicted"/>
<feature type="transmembrane region" description="Helical" evidence="1">
    <location>
        <begin position="186"/>
        <end position="207"/>
    </location>
</feature>
<feature type="transmembrane region" description="Helical" evidence="1">
    <location>
        <begin position="303"/>
        <end position="323"/>
    </location>
</feature>
<evidence type="ECO:0000256" key="1">
    <source>
        <dbReference type="SAM" id="Phobius"/>
    </source>
</evidence>
<keyword evidence="1" id="KW-0812">Transmembrane</keyword>
<keyword evidence="1" id="KW-1133">Transmembrane helix</keyword>
<feature type="transmembrane region" description="Helical" evidence="1">
    <location>
        <begin position="48"/>
        <end position="67"/>
    </location>
</feature>
<protein>
    <submittedName>
        <fullName evidence="2">Organoarsenical effux MFS transporter ArsJ</fullName>
    </submittedName>
</protein>
<dbReference type="PANTHER" id="PTHR23547:SF1">
    <property type="entry name" value="MAJOR FACILITATOR SUPERFAMILY MFS_1"/>
    <property type="match status" value="1"/>
</dbReference>
<dbReference type="Proteomes" id="UP000830835">
    <property type="component" value="Unassembled WGS sequence"/>
</dbReference>
<evidence type="ECO:0000313" key="2">
    <source>
        <dbReference type="EMBL" id="MCJ2543995.1"/>
    </source>
</evidence>
<feature type="transmembrane region" description="Helical" evidence="1">
    <location>
        <begin position="12"/>
        <end position="36"/>
    </location>
</feature>
<keyword evidence="1" id="KW-0472">Membrane</keyword>
<dbReference type="InterPro" id="IPR047769">
    <property type="entry name" value="MFS_ArsJ"/>
</dbReference>